<dbReference type="KEGG" id="pgri:PgNI_10855"/>
<reference evidence="3" key="2">
    <citation type="submission" date="2019-10" db="EMBL/GenBank/DDBJ databases">
        <authorList>
            <consortium name="NCBI Genome Project"/>
        </authorList>
    </citation>
    <scope>NUCLEOTIDE SEQUENCE</scope>
    <source>
        <strain evidence="3">NI907</strain>
    </source>
</reference>
<dbReference type="GeneID" id="41965734"/>
<accession>A0A6P8AZA8</accession>
<protein>
    <submittedName>
        <fullName evidence="3">Uncharacterized protein</fullName>
    </submittedName>
</protein>
<organism evidence="2 3">
    <name type="scientific">Pyricularia grisea</name>
    <name type="common">Crabgrass-specific blast fungus</name>
    <name type="synonym">Magnaporthe grisea</name>
    <dbReference type="NCBI Taxonomy" id="148305"/>
    <lineage>
        <taxon>Eukaryota</taxon>
        <taxon>Fungi</taxon>
        <taxon>Dikarya</taxon>
        <taxon>Ascomycota</taxon>
        <taxon>Pezizomycotina</taxon>
        <taxon>Sordariomycetes</taxon>
        <taxon>Sordariomycetidae</taxon>
        <taxon>Magnaporthales</taxon>
        <taxon>Pyriculariaceae</taxon>
        <taxon>Pyricularia</taxon>
    </lineage>
</organism>
<gene>
    <name evidence="3" type="ORF">PgNI_10855</name>
</gene>
<feature type="region of interest" description="Disordered" evidence="1">
    <location>
        <begin position="1"/>
        <end position="82"/>
    </location>
</feature>
<evidence type="ECO:0000313" key="2">
    <source>
        <dbReference type="Proteomes" id="UP000515153"/>
    </source>
</evidence>
<sequence>MCSTHPTLPCPPTSPSRHGAPGVLLATTDEVEHALESTRRRRRSNAPSPEPEEHKCRQQMQGGRLRPERTPTRRDRQHRRSRILSSVESLGVAQRGLNEPRSRPWRSCNVAAGGGWRRRVGAEPGRGLRGAGARVAQARVGAVGVSAGRIVVGMRDRAAAEMMWTRLHLQGFRRCWESVETIGAAIFHALWESRRRGMVLRRPREARRRNNGR</sequence>
<evidence type="ECO:0000256" key="1">
    <source>
        <dbReference type="SAM" id="MobiDB-lite"/>
    </source>
</evidence>
<reference evidence="2 3" key="1">
    <citation type="journal article" date="2019" name="Mol. Biol. Evol.">
        <title>Blast fungal genomes show frequent chromosomal changes, gene gains and losses, and effector gene turnover.</title>
        <authorList>
            <person name="Gomez Luciano L.B."/>
            <person name="Jason Tsai I."/>
            <person name="Chuma I."/>
            <person name="Tosa Y."/>
            <person name="Chen Y.H."/>
            <person name="Li J.Y."/>
            <person name="Li M.Y."/>
            <person name="Jade Lu M.Y."/>
            <person name="Nakayashiki H."/>
            <person name="Li W.H."/>
        </authorList>
    </citation>
    <scope>NUCLEOTIDE SEQUENCE [LARGE SCALE GENOMIC DNA]</scope>
    <source>
        <strain evidence="2 3">NI907</strain>
    </source>
</reference>
<dbReference type="OrthoDB" id="10587957at2759"/>
<proteinExistence type="predicted"/>
<keyword evidence="2" id="KW-1185">Reference proteome</keyword>
<reference evidence="3" key="3">
    <citation type="submission" date="2025-08" db="UniProtKB">
        <authorList>
            <consortium name="RefSeq"/>
        </authorList>
    </citation>
    <scope>IDENTIFICATION</scope>
    <source>
        <strain evidence="3">NI907</strain>
    </source>
</reference>
<dbReference type="Proteomes" id="UP000515153">
    <property type="component" value="Chromosome VII"/>
</dbReference>
<evidence type="ECO:0000313" key="3">
    <source>
        <dbReference type="RefSeq" id="XP_030980159.1"/>
    </source>
</evidence>
<name>A0A6P8AZA8_PYRGI</name>
<dbReference type="RefSeq" id="XP_030980159.1">
    <property type="nucleotide sequence ID" value="XM_031130829.1"/>
</dbReference>
<dbReference type="AlphaFoldDB" id="A0A6P8AZA8"/>
<feature type="compositionally biased region" description="Basic and acidic residues" evidence="1">
    <location>
        <begin position="65"/>
        <end position="74"/>
    </location>
</feature>